<feature type="transmembrane region" description="Helical" evidence="1">
    <location>
        <begin position="164"/>
        <end position="181"/>
    </location>
</feature>
<evidence type="ECO:0000313" key="4">
    <source>
        <dbReference type="Proteomes" id="UP000236740"/>
    </source>
</evidence>
<evidence type="ECO:0000256" key="1">
    <source>
        <dbReference type="SAM" id="Phobius"/>
    </source>
</evidence>
<evidence type="ECO:0000313" key="3">
    <source>
        <dbReference type="EMBL" id="SEG64061.1"/>
    </source>
</evidence>
<feature type="transmembrane region" description="Helical" evidence="1">
    <location>
        <begin position="111"/>
        <end position="132"/>
    </location>
</feature>
<keyword evidence="1" id="KW-0472">Membrane</keyword>
<name>A0A1H6BTL0_9EURY</name>
<feature type="transmembrane region" description="Helical" evidence="1">
    <location>
        <begin position="188"/>
        <end position="208"/>
    </location>
</feature>
<feature type="transmembrane region" description="Helical" evidence="1">
    <location>
        <begin position="57"/>
        <end position="80"/>
    </location>
</feature>
<dbReference type="GO" id="GO:0080120">
    <property type="term" value="P:CAAX-box protein maturation"/>
    <property type="evidence" value="ECO:0007669"/>
    <property type="project" value="UniProtKB-ARBA"/>
</dbReference>
<dbReference type="Pfam" id="PF02517">
    <property type="entry name" value="Rce1-like"/>
    <property type="match status" value="1"/>
</dbReference>
<keyword evidence="3" id="KW-0378">Hydrolase</keyword>
<evidence type="ECO:0000259" key="2">
    <source>
        <dbReference type="Pfam" id="PF02517"/>
    </source>
</evidence>
<dbReference type="InterPro" id="IPR003675">
    <property type="entry name" value="Rce1/LyrA-like_dom"/>
</dbReference>
<accession>A0A1H6BTL0</accession>
<dbReference type="EMBL" id="FNVN01000005">
    <property type="protein sequence ID" value="SEG64061.1"/>
    <property type="molecule type" value="Genomic_DNA"/>
</dbReference>
<dbReference type="Proteomes" id="UP000236740">
    <property type="component" value="Unassembled WGS sequence"/>
</dbReference>
<protein>
    <submittedName>
        <fullName evidence="3">CAAX protease self-immunity</fullName>
    </submittedName>
</protein>
<keyword evidence="3" id="KW-0645">Protease</keyword>
<feature type="transmembrane region" description="Helical" evidence="1">
    <location>
        <begin position="20"/>
        <end position="45"/>
    </location>
</feature>
<feature type="transmembrane region" description="Helical" evidence="1">
    <location>
        <begin position="139"/>
        <end position="158"/>
    </location>
</feature>
<keyword evidence="1" id="KW-0812">Transmembrane</keyword>
<feature type="domain" description="CAAX prenyl protease 2/Lysostaphin resistance protein A-like" evidence="2">
    <location>
        <begin position="71"/>
        <end position="176"/>
    </location>
</feature>
<keyword evidence="4" id="KW-1185">Reference proteome</keyword>
<organism evidence="3 4">
    <name type="scientific">Halobellus limi</name>
    <dbReference type="NCBI Taxonomy" id="699433"/>
    <lineage>
        <taxon>Archaea</taxon>
        <taxon>Methanobacteriati</taxon>
        <taxon>Methanobacteriota</taxon>
        <taxon>Stenosarchaea group</taxon>
        <taxon>Halobacteria</taxon>
        <taxon>Halobacteriales</taxon>
        <taxon>Haloferacaceae</taxon>
        <taxon>Halobellus</taxon>
    </lineage>
</organism>
<dbReference type="AlphaFoldDB" id="A0A1H6BTL0"/>
<dbReference type="GO" id="GO:0006508">
    <property type="term" value="P:proteolysis"/>
    <property type="evidence" value="ECO:0007669"/>
    <property type="project" value="UniProtKB-KW"/>
</dbReference>
<proteinExistence type="predicted"/>
<reference evidence="3 4" key="1">
    <citation type="submission" date="2016-10" db="EMBL/GenBank/DDBJ databases">
        <authorList>
            <person name="de Groot N.N."/>
        </authorList>
    </citation>
    <scope>NUCLEOTIDE SEQUENCE [LARGE SCALE GENOMIC DNA]</scope>
    <source>
        <strain evidence="3 4">CGMCC 1.10331</strain>
    </source>
</reference>
<sequence length="223" mass="23899">MAILRYDRVDHRALGLAPRLVRPALAATAVVVLVANVAVAGLGMAAGTPISVGLMEYYLTAPFDYSVTGVAIAAVAMYVFTGPVEELAFRGYLQNKVVSQVTVGSPTTQTIIGILSAAVCFALLHIPAYLIIREQNIGAILGTLVLLAATGILFGGMYAATRNLYLVMFLHGIGNLWPLVIDPGTALWPNWGVILVLYLFLAVCYRWWAADLTLPIPKLQVTN</sequence>
<keyword evidence="1" id="KW-1133">Transmembrane helix</keyword>
<dbReference type="GO" id="GO:0004175">
    <property type="term" value="F:endopeptidase activity"/>
    <property type="evidence" value="ECO:0007669"/>
    <property type="project" value="UniProtKB-ARBA"/>
</dbReference>
<gene>
    <name evidence="3" type="ORF">SAMN04488133_3017</name>
</gene>